<name>A0ABS9H2T1_9BACL</name>
<evidence type="ECO:0000313" key="1">
    <source>
        <dbReference type="EMBL" id="MCF6138371.1"/>
    </source>
</evidence>
<reference evidence="1 2" key="1">
    <citation type="submission" date="2022-01" db="EMBL/GenBank/DDBJ databases">
        <title>Alkalihalobacillus sp. EGI L200015, a novel bacterium isolated from a salt lake sediment.</title>
        <authorList>
            <person name="Gao L."/>
            <person name="Fang B.-Z."/>
            <person name="Li W.-J."/>
        </authorList>
    </citation>
    <scope>NUCLEOTIDE SEQUENCE [LARGE SCALE GENOMIC DNA]</scope>
    <source>
        <strain evidence="1 2">KCTC 12718</strain>
    </source>
</reference>
<dbReference type="EMBL" id="JAKIJS010000001">
    <property type="protein sequence ID" value="MCF6138371.1"/>
    <property type="molecule type" value="Genomic_DNA"/>
</dbReference>
<comment type="caution">
    <text evidence="1">The sequence shown here is derived from an EMBL/GenBank/DDBJ whole genome shotgun (WGS) entry which is preliminary data.</text>
</comment>
<proteinExistence type="predicted"/>
<organism evidence="1 2">
    <name type="scientific">Pseudalkalibacillus berkeleyi</name>
    <dbReference type="NCBI Taxonomy" id="1069813"/>
    <lineage>
        <taxon>Bacteria</taxon>
        <taxon>Bacillati</taxon>
        <taxon>Bacillota</taxon>
        <taxon>Bacilli</taxon>
        <taxon>Bacillales</taxon>
        <taxon>Fictibacillaceae</taxon>
        <taxon>Pseudalkalibacillus</taxon>
    </lineage>
</organism>
<dbReference type="RefSeq" id="WP_236334775.1">
    <property type="nucleotide sequence ID" value="NZ_JAKIJS010000001.1"/>
</dbReference>
<sequence>MDKKSLPEIEVMISLFVDRFRQIITLSSKNDVPSTKYNQQVKRMANYFIDKWNK</sequence>
<evidence type="ECO:0000313" key="2">
    <source>
        <dbReference type="Proteomes" id="UP001649381"/>
    </source>
</evidence>
<dbReference type="Proteomes" id="UP001649381">
    <property type="component" value="Unassembled WGS sequence"/>
</dbReference>
<keyword evidence="2" id="KW-1185">Reference proteome</keyword>
<protein>
    <submittedName>
        <fullName evidence="1">Uncharacterized protein</fullName>
    </submittedName>
</protein>
<accession>A0ABS9H2T1</accession>
<gene>
    <name evidence="1" type="ORF">L2716_11590</name>
</gene>